<evidence type="ECO:0000313" key="1">
    <source>
        <dbReference type="EMBL" id="AEQ50752.1"/>
    </source>
</evidence>
<evidence type="ECO:0000313" key="2">
    <source>
        <dbReference type="Proteomes" id="UP000008850"/>
    </source>
</evidence>
<accession>G4RDC6</accession>
<dbReference type="Proteomes" id="UP000008850">
    <property type="component" value="Chromosome"/>
</dbReference>
<gene>
    <name evidence="1" type="ordered locus">KKY_713</name>
</gene>
<dbReference type="KEGG" id="phl:KKY_713"/>
<reference evidence="1 2" key="1">
    <citation type="journal article" date="2012" name="J. Bacteriol.">
        <title>Complete genome sequence of Pelagibacterium halotolerans B2T.</title>
        <authorList>
            <person name="Huo Y.Y."/>
            <person name="Cheng H."/>
            <person name="Han X.F."/>
            <person name="Jiang X.W."/>
            <person name="Sun C."/>
            <person name="Zhang X.Q."/>
            <person name="Zhu X.F."/>
            <person name="Liu Y.F."/>
            <person name="Li P.F."/>
            <person name="Ni P.X."/>
            <person name="Wu M."/>
        </authorList>
    </citation>
    <scope>NUCLEOTIDE SEQUENCE [LARGE SCALE GENOMIC DNA]</scope>
    <source>
        <strain evidence="2">DSM 22347 / JCM 15775 / CGMCC 1.7692 / B2</strain>
    </source>
</reference>
<name>G4RDC6_PELHB</name>
<dbReference type="AlphaFoldDB" id="G4RDC6"/>
<proteinExistence type="predicted"/>
<dbReference type="HOGENOM" id="CLU_2194455_0_0_5"/>
<dbReference type="EMBL" id="CP003075">
    <property type="protein sequence ID" value="AEQ50752.1"/>
    <property type="molecule type" value="Genomic_DNA"/>
</dbReference>
<dbReference type="STRING" id="1082931.KKY_713"/>
<protein>
    <submittedName>
        <fullName evidence="1">Uncharacterized protein</fullName>
    </submittedName>
</protein>
<keyword evidence="2" id="KW-1185">Reference proteome</keyword>
<dbReference type="RefSeq" id="WP_014129901.1">
    <property type="nucleotide sequence ID" value="NC_016078.1"/>
</dbReference>
<sequence>MLGSEGTLAAGRTLVKLARNHQIGAMPRRDGYFSVSTLQDHLDTGHSLTLHCRCGRSRALSLPRLIEIFGPDFEIVANREKFLGRFVCNECGQRPNQITLGTPNTPRW</sequence>
<organism evidence="1 2">
    <name type="scientific">Pelagibacterium halotolerans (strain DSM 22347 / JCM 15775 / CGMCC 1.7692 / B2)</name>
    <dbReference type="NCBI Taxonomy" id="1082931"/>
    <lineage>
        <taxon>Bacteria</taxon>
        <taxon>Pseudomonadati</taxon>
        <taxon>Pseudomonadota</taxon>
        <taxon>Alphaproteobacteria</taxon>
        <taxon>Hyphomicrobiales</taxon>
        <taxon>Devosiaceae</taxon>
        <taxon>Pelagibacterium</taxon>
    </lineage>
</organism>